<comment type="catalytic activity">
    <reaction evidence="10">
        <text>ITP + H2O = IMP + diphosphate + H(+)</text>
        <dbReference type="Rhea" id="RHEA:29399"/>
        <dbReference type="ChEBI" id="CHEBI:15377"/>
        <dbReference type="ChEBI" id="CHEBI:15378"/>
        <dbReference type="ChEBI" id="CHEBI:33019"/>
        <dbReference type="ChEBI" id="CHEBI:58053"/>
        <dbReference type="ChEBI" id="CHEBI:61402"/>
        <dbReference type="EC" id="3.6.1.66"/>
    </reaction>
</comment>
<dbReference type="PANTHER" id="PTHR11067">
    <property type="entry name" value="INOSINE TRIPHOSPHATE PYROPHOSPHATASE/HAM1 PROTEIN"/>
    <property type="match status" value="1"/>
</dbReference>
<comment type="cofactor">
    <cofactor evidence="10">
        <name>Mg(2+)</name>
        <dbReference type="ChEBI" id="CHEBI:18420"/>
    </cofactor>
    <text evidence="10">Binds 1 Mg(2+) ion per subunit.</text>
</comment>
<evidence type="ECO:0000256" key="10">
    <source>
        <dbReference type="HAMAP-Rule" id="MF_01405"/>
    </source>
</evidence>
<gene>
    <name evidence="12" type="ORF">SAMN02745124_02353</name>
</gene>
<dbReference type="Gene3D" id="3.90.950.10">
    <property type="match status" value="1"/>
</dbReference>
<comment type="function">
    <text evidence="10">Pyrophosphatase that catalyzes the hydrolysis of nucleoside triphosphates to their monophosphate derivatives, with a high preference for the non-canonical purine nucleotides XTP (xanthosine triphosphate), dITP (deoxyinosine triphosphate) and ITP. Seems to function as a house-cleaning enzyme that removes non-canonical purine nucleotides from the nucleotide pool, thus preventing their incorporation into DNA/RNA and avoiding chromosomal lesions.</text>
</comment>
<dbReference type="GO" id="GO:0009146">
    <property type="term" value="P:purine nucleoside triphosphate catabolic process"/>
    <property type="evidence" value="ECO:0007669"/>
    <property type="project" value="UniProtKB-UniRule"/>
</dbReference>
<keyword evidence="5 10" id="KW-0378">Hydrolase</keyword>
<dbReference type="GO" id="GO:0035870">
    <property type="term" value="F:dITP diphosphatase activity"/>
    <property type="evidence" value="ECO:0007669"/>
    <property type="project" value="UniProtKB-UniRule"/>
</dbReference>
<comment type="similarity">
    <text evidence="1 10 11">Belongs to the HAM1 NTPase family.</text>
</comment>
<dbReference type="FunFam" id="3.90.950.10:FF:000001">
    <property type="entry name" value="dITP/XTP pyrophosphatase"/>
    <property type="match status" value="1"/>
</dbReference>
<evidence type="ECO:0000313" key="13">
    <source>
        <dbReference type="Proteomes" id="UP000184139"/>
    </source>
</evidence>
<comment type="catalytic activity">
    <reaction evidence="9 10">
        <text>XTP + H2O = XMP + diphosphate + H(+)</text>
        <dbReference type="Rhea" id="RHEA:28610"/>
        <dbReference type="ChEBI" id="CHEBI:15377"/>
        <dbReference type="ChEBI" id="CHEBI:15378"/>
        <dbReference type="ChEBI" id="CHEBI:33019"/>
        <dbReference type="ChEBI" id="CHEBI:57464"/>
        <dbReference type="ChEBI" id="CHEBI:61314"/>
        <dbReference type="EC" id="3.6.1.66"/>
    </reaction>
</comment>
<name>A0A1M5WK62_9BACT</name>
<evidence type="ECO:0000256" key="9">
    <source>
        <dbReference type="ARBA" id="ARBA00052017"/>
    </source>
</evidence>
<dbReference type="GO" id="GO:0000166">
    <property type="term" value="F:nucleotide binding"/>
    <property type="evidence" value="ECO:0007669"/>
    <property type="project" value="UniProtKB-KW"/>
</dbReference>
<keyword evidence="4 10" id="KW-0547">Nucleotide-binding</keyword>
<dbReference type="EC" id="3.6.1.66" evidence="10"/>
<dbReference type="STRING" id="1121409.SAMN02745124_02353"/>
<dbReference type="GO" id="GO:0036220">
    <property type="term" value="F:ITP diphosphatase activity"/>
    <property type="evidence" value="ECO:0007669"/>
    <property type="project" value="UniProtKB-UniRule"/>
</dbReference>
<accession>A0A1M5WK62</accession>
<organism evidence="12 13">
    <name type="scientific">Desulfofustis glycolicus DSM 9705</name>
    <dbReference type="NCBI Taxonomy" id="1121409"/>
    <lineage>
        <taxon>Bacteria</taxon>
        <taxon>Pseudomonadati</taxon>
        <taxon>Thermodesulfobacteriota</taxon>
        <taxon>Desulfobulbia</taxon>
        <taxon>Desulfobulbales</taxon>
        <taxon>Desulfocapsaceae</taxon>
        <taxon>Desulfofustis</taxon>
    </lineage>
</organism>
<dbReference type="CDD" id="cd00515">
    <property type="entry name" value="HAM1"/>
    <property type="match status" value="1"/>
</dbReference>
<dbReference type="NCBIfam" id="TIGR00042">
    <property type="entry name" value="RdgB/HAM1 family non-canonical purine NTP pyrophosphatase"/>
    <property type="match status" value="1"/>
</dbReference>
<dbReference type="InterPro" id="IPR029001">
    <property type="entry name" value="ITPase-like_fam"/>
</dbReference>
<feature type="binding site" evidence="10">
    <location>
        <begin position="9"/>
        <end position="14"/>
    </location>
    <ligand>
        <name>substrate</name>
    </ligand>
</feature>
<evidence type="ECO:0000256" key="6">
    <source>
        <dbReference type="ARBA" id="ARBA00022842"/>
    </source>
</evidence>
<feature type="active site" description="Proton acceptor" evidence="10">
    <location>
        <position position="71"/>
    </location>
</feature>
<dbReference type="InterPro" id="IPR020922">
    <property type="entry name" value="dITP/XTP_pyrophosphatase"/>
</dbReference>
<evidence type="ECO:0000256" key="4">
    <source>
        <dbReference type="ARBA" id="ARBA00022741"/>
    </source>
</evidence>
<dbReference type="NCBIfam" id="NF011397">
    <property type="entry name" value="PRK14822.1"/>
    <property type="match status" value="1"/>
</dbReference>
<evidence type="ECO:0000256" key="2">
    <source>
        <dbReference type="ARBA" id="ARBA00011738"/>
    </source>
</evidence>
<feature type="binding site" evidence="10">
    <location>
        <position position="71"/>
    </location>
    <ligand>
        <name>Mg(2+)</name>
        <dbReference type="ChEBI" id="CHEBI:18420"/>
    </ligand>
</feature>
<evidence type="ECO:0000256" key="11">
    <source>
        <dbReference type="RuleBase" id="RU003781"/>
    </source>
</evidence>
<feature type="binding site" evidence="10">
    <location>
        <position position="175"/>
    </location>
    <ligand>
        <name>substrate</name>
    </ligand>
</feature>
<feature type="binding site" evidence="10">
    <location>
        <begin position="152"/>
        <end position="155"/>
    </location>
    <ligand>
        <name>substrate</name>
    </ligand>
</feature>
<reference evidence="12 13" key="1">
    <citation type="submission" date="2016-11" db="EMBL/GenBank/DDBJ databases">
        <authorList>
            <person name="Jaros S."/>
            <person name="Januszkiewicz K."/>
            <person name="Wedrychowicz H."/>
        </authorList>
    </citation>
    <scope>NUCLEOTIDE SEQUENCE [LARGE SCALE GENOMIC DNA]</scope>
    <source>
        <strain evidence="12 13">DSM 9705</strain>
    </source>
</reference>
<evidence type="ECO:0000256" key="3">
    <source>
        <dbReference type="ARBA" id="ARBA00022723"/>
    </source>
</evidence>
<dbReference type="GO" id="GO:0017111">
    <property type="term" value="F:ribonucleoside triphosphate phosphatase activity"/>
    <property type="evidence" value="ECO:0007669"/>
    <property type="project" value="InterPro"/>
</dbReference>
<evidence type="ECO:0000256" key="8">
    <source>
        <dbReference type="ARBA" id="ARBA00051875"/>
    </source>
</evidence>
<dbReference type="SUPFAM" id="SSF52972">
    <property type="entry name" value="ITPase-like"/>
    <property type="match status" value="1"/>
</dbReference>
<dbReference type="Pfam" id="PF01725">
    <property type="entry name" value="Ham1p_like"/>
    <property type="match status" value="1"/>
</dbReference>
<keyword evidence="6 10" id="KW-0460">Magnesium</keyword>
<dbReference type="RefSeq" id="WP_073376233.1">
    <property type="nucleotide sequence ID" value="NZ_FQXS01000013.1"/>
</dbReference>
<proteinExistence type="inferred from homology"/>
<dbReference type="HAMAP" id="MF_01405">
    <property type="entry name" value="Non_canon_purine_NTPase"/>
    <property type="match status" value="1"/>
</dbReference>
<evidence type="ECO:0000256" key="1">
    <source>
        <dbReference type="ARBA" id="ARBA00008023"/>
    </source>
</evidence>
<feature type="binding site" evidence="10">
    <location>
        <position position="72"/>
    </location>
    <ligand>
        <name>substrate</name>
    </ligand>
</feature>
<keyword evidence="13" id="KW-1185">Reference proteome</keyword>
<evidence type="ECO:0000256" key="7">
    <source>
        <dbReference type="ARBA" id="ARBA00023080"/>
    </source>
</evidence>
<comment type="caution">
    <text evidence="10">Lacks conserved residue(s) required for the propagation of feature annotation.</text>
</comment>
<keyword evidence="7 10" id="KW-0546">Nucleotide metabolism</keyword>
<protein>
    <recommendedName>
        <fullName evidence="10">dITP/XTP pyrophosphatase</fullName>
        <ecNumber evidence="10">3.6.1.66</ecNumber>
    </recommendedName>
    <alternativeName>
        <fullName evidence="10">Non-canonical purine NTP pyrophosphatase</fullName>
    </alternativeName>
    <alternativeName>
        <fullName evidence="10">Non-standard purine NTP pyrophosphatase</fullName>
    </alternativeName>
    <alternativeName>
        <fullName evidence="10">Nucleoside-triphosphate diphosphatase</fullName>
    </alternativeName>
    <alternativeName>
        <fullName evidence="10">Nucleoside-triphosphate pyrophosphatase</fullName>
        <shortName evidence="10">NTPase</shortName>
    </alternativeName>
</protein>
<evidence type="ECO:0000313" key="12">
    <source>
        <dbReference type="EMBL" id="SHH87818.1"/>
    </source>
</evidence>
<dbReference type="GO" id="GO:0036222">
    <property type="term" value="F:XTP diphosphatase activity"/>
    <property type="evidence" value="ECO:0007669"/>
    <property type="project" value="UniProtKB-UniRule"/>
</dbReference>
<dbReference type="AlphaFoldDB" id="A0A1M5WK62"/>
<dbReference type="Proteomes" id="UP000184139">
    <property type="component" value="Unassembled WGS sequence"/>
</dbReference>
<keyword evidence="3 10" id="KW-0479">Metal-binding</keyword>
<dbReference type="PANTHER" id="PTHR11067:SF9">
    <property type="entry name" value="INOSINE TRIPHOSPHATE PYROPHOSPHATASE"/>
    <property type="match status" value="1"/>
</dbReference>
<evidence type="ECO:0000256" key="5">
    <source>
        <dbReference type="ARBA" id="ARBA00022801"/>
    </source>
</evidence>
<comment type="catalytic activity">
    <reaction evidence="8 10">
        <text>dITP + H2O = dIMP + diphosphate + H(+)</text>
        <dbReference type="Rhea" id="RHEA:28342"/>
        <dbReference type="ChEBI" id="CHEBI:15377"/>
        <dbReference type="ChEBI" id="CHEBI:15378"/>
        <dbReference type="ChEBI" id="CHEBI:33019"/>
        <dbReference type="ChEBI" id="CHEBI:61194"/>
        <dbReference type="ChEBI" id="CHEBI:61382"/>
        <dbReference type="EC" id="3.6.1.66"/>
    </reaction>
</comment>
<feature type="binding site" evidence="10">
    <location>
        <begin position="180"/>
        <end position="181"/>
    </location>
    <ligand>
        <name>substrate</name>
    </ligand>
</feature>
<dbReference type="OrthoDB" id="9807456at2"/>
<dbReference type="GO" id="GO:0009117">
    <property type="term" value="P:nucleotide metabolic process"/>
    <property type="evidence" value="ECO:0007669"/>
    <property type="project" value="UniProtKB-KW"/>
</dbReference>
<comment type="subunit">
    <text evidence="2 10">Homodimer.</text>
</comment>
<dbReference type="GO" id="GO:0005829">
    <property type="term" value="C:cytosol"/>
    <property type="evidence" value="ECO:0007669"/>
    <property type="project" value="TreeGrafter"/>
</dbReference>
<dbReference type="GO" id="GO:0046872">
    <property type="term" value="F:metal ion binding"/>
    <property type="evidence" value="ECO:0007669"/>
    <property type="project" value="UniProtKB-KW"/>
</dbReference>
<dbReference type="InterPro" id="IPR002637">
    <property type="entry name" value="RdgB/HAM1"/>
</dbReference>
<sequence>MFYIIVLATSNKNKVLEIQHVLKDFPVEIKSLSDFGPLPGVVEDGETFDDNAYKKALHYAKVLGLPAMADDSGLIVAALGGKPGVFSARYAGENATDEENCRKLLLELGTEQDRKAAFVCVLSIAVPSGPALTYEASCEGVILDQPRGTGGFGYDPLFFFEPLGKTFAELTLEEKNMVSHRGKVLAELAMEFPKVMKWIETRMRELLPPQPDHSEFEGNDWSD</sequence>
<dbReference type="EMBL" id="FQXS01000013">
    <property type="protein sequence ID" value="SHH87818.1"/>
    <property type="molecule type" value="Genomic_DNA"/>
</dbReference>